<dbReference type="AlphaFoldDB" id="A0A2W5TJL8"/>
<dbReference type="PROSITE" id="PS00675">
    <property type="entry name" value="SIGMA54_INTERACT_1"/>
    <property type="match status" value="1"/>
</dbReference>
<dbReference type="SMART" id="SM00448">
    <property type="entry name" value="REC"/>
    <property type="match status" value="1"/>
</dbReference>
<evidence type="ECO:0000256" key="6">
    <source>
        <dbReference type="PROSITE-ProRule" id="PRU00169"/>
    </source>
</evidence>
<dbReference type="InterPro" id="IPR003593">
    <property type="entry name" value="AAA+_ATPase"/>
</dbReference>
<organism evidence="10 11">
    <name type="scientific">Archangium gephyra</name>
    <dbReference type="NCBI Taxonomy" id="48"/>
    <lineage>
        <taxon>Bacteria</taxon>
        <taxon>Pseudomonadati</taxon>
        <taxon>Myxococcota</taxon>
        <taxon>Myxococcia</taxon>
        <taxon>Myxococcales</taxon>
        <taxon>Cystobacterineae</taxon>
        <taxon>Archangiaceae</taxon>
        <taxon>Archangium</taxon>
    </lineage>
</organism>
<dbReference type="InterPro" id="IPR002078">
    <property type="entry name" value="Sigma_54_int"/>
</dbReference>
<dbReference type="Pfam" id="PF00158">
    <property type="entry name" value="Sigma54_activat"/>
    <property type="match status" value="1"/>
</dbReference>
<feature type="domain" description="Sigma-54 factor interaction" evidence="8">
    <location>
        <begin position="141"/>
        <end position="370"/>
    </location>
</feature>
<evidence type="ECO:0000259" key="8">
    <source>
        <dbReference type="PROSITE" id="PS50045"/>
    </source>
</evidence>
<evidence type="ECO:0000313" key="11">
    <source>
        <dbReference type="Proteomes" id="UP000249061"/>
    </source>
</evidence>
<evidence type="ECO:0000256" key="3">
    <source>
        <dbReference type="ARBA" id="ARBA00023015"/>
    </source>
</evidence>
<dbReference type="Pfam" id="PF00072">
    <property type="entry name" value="Response_reg"/>
    <property type="match status" value="1"/>
</dbReference>
<dbReference type="InterPro" id="IPR001789">
    <property type="entry name" value="Sig_transdc_resp-reg_receiver"/>
</dbReference>
<evidence type="ECO:0000259" key="9">
    <source>
        <dbReference type="PROSITE" id="PS50110"/>
    </source>
</evidence>
<protein>
    <submittedName>
        <fullName evidence="10">Sigma-54-dependent Fis family transcriptional regulator</fullName>
    </submittedName>
</protein>
<dbReference type="SUPFAM" id="SSF52540">
    <property type="entry name" value="P-loop containing nucleoside triphosphate hydrolases"/>
    <property type="match status" value="1"/>
</dbReference>
<dbReference type="Pfam" id="PF25601">
    <property type="entry name" value="AAA_lid_14"/>
    <property type="match status" value="1"/>
</dbReference>
<name>A0A2W5TJL8_9BACT</name>
<evidence type="ECO:0000256" key="1">
    <source>
        <dbReference type="ARBA" id="ARBA00022741"/>
    </source>
</evidence>
<dbReference type="InterPro" id="IPR058031">
    <property type="entry name" value="AAA_lid_NorR"/>
</dbReference>
<dbReference type="PRINTS" id="PR01590">
    <property type="entry name" value="HTHFIS"/>
</dbReference>
<dbReference type="InterPro" id="IPR009057">
    <property type="entry name" value="Homeodomain-like_sf"/>
</dbReference>
<dbReference type="Gene3D" id="3.40.50.2300">
    <property type="match status" value="1"/>
</dbReference>
<dbReference type="InterPro" id="IPR002197">
    <property type="entry name" value="HTH_Fis"/>
</dbReference>
<dbReference type="Pfam" id="PF02954">
    <property type="entry name" value="HTH_8"/>
    <property type="match status" value="1"/>
</dbReference>
<dbReference type="PROSITE" id="PS50045">
    <property type="entry name" value="SIGMA54_INTERACT_4"/>
    <property type="match status" value="1"/>
</dbReference>
<reference evidence="10 11" key="1">
    <citation type="submission" date="2017-08" db="EMBL/GenBank/DDBJ databases">
        <title>Infants hospitalized years apart are colonized by the same room-sourced microbial strains.</title>
        <authorList>
            <person name="Brooks B."/>
            <person name="Olm M.R."/>
            <person name="Firek B.A."/>
            <person name="Baker R."/>
            <person name="Thomas B.C."/>
            <person name="Morowitz M.J."/>
            <person name="Banfield J.F."/>
        </authorList>
    </citation>
    <scope>NUCLEOTIDE SEQUENCE [LARGE SCALE GENOMIC DNA]</scope>
    <source>
        <strain evidence="10">S2_003_000_R2_14</strain>
    </source>
</reference>
<keyword evidence="5" id="KW-0804">Transcription</keyword>
<keyword evidence="2" id="KW-0067">ATP-binding</keyword>
<evidence type="ECO:0000256" key="4">
    <source>
        <dbReference type="ARBA" id="ARBA00023125"/>
    </source>
</evidence>
<dbReference type="InterPro" id="IPR025662">
    <property type="entry name" value="Sigma_54_int_dom_ATP-bd_1"/>
</dbReference>
<dbReference type="FunFam" id="3.40.50.300:FF:000006">
    <property type="entry name" value="DNA-binding transcriptional regulator NtrC"/>
    <property type="match status" value="1"/>
</dbReference>
<dbReference type="EMBL" id="QFQP01000008">
    <property type="protein sequence ID" value="PZR13997.1"/>
    <property type="molecule type" value="Genomic_DNA"/>
</dbReference>
<dbReference type="CDD" id="cd00009">
    <property type="entry name" value="AAA"/>
    <property type="match status" value="1"/>
</dbReference>
<dbReference type="SMART" id="SM00382">
    <property type="entry name" value="AAA"/>
    <property type="match status" value="1"/>
</dbReference>
<keyword evidence="6" id="KW-0597">Phosphoprotein</keyword>
<feature type="modified residue" description="4-aspartylphosphate" evidence="6">
    <location>
        <position position="49"/>
    </location>
</feature>
<evidence type="ECO:0000256" key="7">
    <source>
        <dbReference type="SAM" id="MobiDB-lite"/>
    </source>
</evidence>
<dbReference type="PROSITE" id="PS00688">
    <property type="entry name" value="SIGMA54_INTERACT_3"/>
    <property type="match status" value="1"/>
</dbReference>
<dbReference type="GO" id="GO:0006355">
    <property type="term" value="P:regulation of DNA-templated transcription"/>
    <property type="evidence" value="ECO:0007669"/>
    <property type="project" value="InterPro"/>
</dbReference>
<dbReference type="InterPro" id="IPR011006">
    <property type="entry name" value="CheY-like_superfamily"/>
</dbReference>
<evidence type="ECO:0000256" key="2">
    <source>
        <dbReference type="ARBA" id="ARBA00022840"/>
    </source>
</evidence>
<dbReference type="InterPro" id="IPR025943">
    <property type="entry name" value="Sigma_54_int_dom_ATP-bd_2"/>
</dbReference>
<dbReference type="GO" id="GO:0043565">
    <property type="term" value="F:sequence-specific DNA binding"/>
    <property type="evidence" value="ECO:0007669"/>
    <property type="project" value="InterPro"/>
</dbReference>
<dbReference type="InterPro" id="IPR025944">
    <property type="entry name" value="Sigma_54_int_dom_CS"/>
</dbReference>
<accession>A0A2W5TJL8</accession>
<dbReference type="PROSITE" id="PS50110">
    <property type="entry name" value="RESPONSE_REGULATORY"/>
    <property type="match status" value="1"/>
</dbReference>
<dbReference type="PROSITE" id="PS00676">
    <property type="entry name" value="SIGMA54_INTERACT_2"/>
    <property type="match status" value="1"/>
</dbReference>
<dbReference type="Gene3D" id="1.10.8.60">
    <property type="match status" value="1"/>
</dbReference>
<keyword evidence="4" id="KW-0238">DNA-binding</keyword>
<dbReference type="PANTHER" id="PTHR32071">
    <property type="entry name" value="TRANSCRIPTIONAL REGULATORY PROTEIN"/>
    <property type="match status" value="1"/>
</dbReference>
<dbReference type="Gene3D" id="3.40.50.300">
    <property type="entry name" value="P-loop containing nucleotide triphosphate hydrolases"/>
    <property type="match status" value="1"/>
</dbReference>
<keyword evidence="1" id="KW-0547">Nucleotide-binding</keyword>
<feature type="region of interest" description="Disordered" evidence="7">
    <location>
        <begin position="380"/>
        <end position="400"/>
    </location>
</feature>
<dbReference type="Proteomes" id="UP000249061">
    <property type="component" value="Unassembled WGS sequence"/>
</dbReference>
<dbReference type="SUPFAM" id="SSF52172">
    <property type="entry name" value="CheY-like"/>
    <property type="match status" value="1"/>
</dbReference>
<keyword evidence="3" id="KW-0805">Transcription regulation</keyword>
<proteinExistence type="predicted"/>
<comment type="caution">
    <text evidence="10">The sequence shown here is derived from an EMBL/GenBank/DDBJ whole genome shotgun (WGS) entry which is preliminary data.</text>
</comment>
<evidence type="ECO:0000313" key="10">
    <source>
        <dbReference type="EMBL" id="PZR13997.1"/>
    </source>
</evidence>
<evidence type="ECO:0000256" key="5">
    <source>
        <dbReference type="ARBA" id="ARBA00023163"/>
    </source>
</evidence>
<dbReference type="InterPro" id="IPR027417">
    <property type="entry name" value="P-loop_NTPase"/>
</dbReference>
<dbReference type="Gene3D" id="1.10.10.60">
    <property type="entry name" value="Homeodomain-like"/>
    <property type="match status" value="1"/>
</dbReference>
<feature type="domain" description="Response regulatory" evidence="9">
    <location>
        <begin position="4"/>
        <end position="118"/>
    </location>
</feature>
<dbReference type="SUPFAM" id="SSF46689">
    <property type="entry name" value="Homeodomain-like"/>
    <property type="match status" value="1"/>
</dbReference>
<dbReference type="GO" id="GO:0005524">
    <property type="term" value="F:ATP binding"/>
    <property type="evidence" value="ECO:0007669"/>
    <property type="project" value="UniProtKB-KW"/>
</dbReference>
<dbReference type="GO" id="GO:0000160">
    <property type="term" value="P:phosphorelay signal transduction system"/>
    <property type="evidence" value="ECO:0007669"/>
    <property type="project" value="InterPro"/>
</dbReference>
<sequence>MKEHVLIVDDDPAFRRVWSKLLTAAGYVALEAGDGEAALKHDARLVILDLMLPPTQRPEEGAKILEQMLAKKPDTKVIVASGSSELALSLELVKRGAYDFIAKPVEPDVLLAVLERAHARLALEDRVHELERDTTAVNDGLIGDSPAFLDAKKLAERAAPADVPVLLLGESGTGKELFARFVHTKSRRSNKAFIPINCGALSPNLLESQLFGHKKGSFTGAINDSKGLFVEADGGTLFLDEVGDLPADLQVKLLRVLECGEVLPVGATQPKTVDVRIVSATNKPLAKMIADGTFREDLFWRLKGIEVQLPRLQERIGDVIVLAQHFLNAAKSIVPGPTPRLSAAAQRAIETYAWPGNLRELRHEMQRALVMSAGRTEIAPEDLSASLRPKPSEEPEGTTLEDKIAALERSELRAALEATGGNRSHAAERLGLSRQGLLNKLSRYGLK</sequence>
<gene>
    <name evidence="10" type="ORF">DI536_11810</name>
</gene>